<sequence length="588" mass="64961">MTGPYTLKALPQTPQLLKDDGIQETPGPVRARLAMMDKQMDQLHKEKSLLERKHKAESSNLQSQITKLASQLKDTTGALDTSQNQLHRLETSLSSAHEEITRLRASLQHAEAVQEANGEREEMEARFELELRLGKQKAGLQLAKQQLLVVELERRCFKLESRLEQVSAENESHVMEAQSIEKSLHAEKAQRAKTAKDLEKLQLVNKRLEHRLVRQEQTSQTSTLQTAELQMAVKDAGDALTRETDKCSRFEKAMVDLKEKNTELQKELDELVKDDTGRSGETEKEIRGLRIELKGLKASMATKEVDLEEAQEELQKIRSDMREKDKTLRKESREVETLQDKITSLEEENHELREKNAHILVKARAYRQQAKGLATTMTADDEDAPVERHETAVKQKAAVVGKKTVVQEPETVKKPRKARAASEESGAAMSDAEPVVVEPKDIAPAPKRRTPATKPLGERVDSVANTAAGKSNSSSSTTAHKVSSGGKKAALPATIMEESASESEEPRRAKALGGGREEKARAVVAAGGEKKKKRKLGALLGGTTFTWDQNLNPDGPIPASLSPLKSSAGSIPRAGFTGGMQRKFSSRV</sequence>
<gene>
    <name evidence="1" type="ORF">QFC24_005266</name>
</gene>
<comment type="caution">
    <text evidence="1">The sequence shown here is derived from an EMBL/GenBank/DDBJ whole genome shotgun (WGS) entry which is preliminary data.</text>
</comment>
<dbReference type="Proteomes" id="UP001234202">
    <property type="component" value="Unassembled WGS sequence"/>
</dbReference>
<accession>A0ACC2XAH2</accession>
<organism evidence="1 2">
    <name type="scientific">Naganishia onofrii</name>
    <dbReference type="NCBI Taxonomy" id="1851511"/>
    <lineage>
        <taxon>Eukaryota</taxon>
        <taxon>Fungi</taxon>
        <taxon>Dikarya</taxon>
        <taxon>Basidiomycota</taxon>
        <taxon>Agaricomycotina</taxon>
        <taxon>Tremellomycetes</taxon>
        <taxon>Filobasidiales</taxon>
        <taxon>Filobasidiaceae</taxon>
        <taxon>Naganishia</taxon>
    </lineage>
</organism>
<dbReference type="EMBL" id="JASBWV010000021">
    <property type="protein sequence ID" value="KAJ9120312.1"/>
    <property type="molecule type" value="Genomic_DNA"/>
</dbReference>
<name>A0ACC2XAH2_9TREE</name>
<keyword evidence="2" id="KW-1185">Reference proteome</keyword>
<proteinExistence type="predicted"/>
<evidence type="ECO:0000313" key="2">
    <source>
        <dbReference type="Proteomes" id="UP001234202"/>
    </source>
</evidence>
<evidence type="ECO:0000313" key="1">
    <source>
        <dbReference type="EMBL" id="KAJ9120312.1"/>
    </source>
</evidence>
<protein>
    <submittedName>
        <fullName evidence="1">Uncharacterized protein</fullName>
    </submittedName>
</protein>
<reference evidence="1" key="1">
    <citation type="submission" date="2023-04" db="EMBL/GenBank/DDBJ databases">
        <title>Draft Genome sequencing of Naganishia species isolated from polar environments using Oxford Nanopore Technology.</title>
        <authorList>
            <person name="Leo P."/>
            <person name="Venkateswaran K."/>
        </authorList>
    </citation>
    <scope>NUCLEOTIDE SEQUENCE</scope>
    <source>
        <strain evidence="1">DBVPG 5303</strain>
    </source>
</reference>